<evidence type="ECO:0000313" key="2">
    <source>
        <dbReference type="EMBL" id="KAL2074129.1"/>
    </source>
</evidence>
<proteinExistence type="predicted"/>
<feature type="region of interest" description="Disordered" evidence="1">
    <location>
        <begin position="48"/>
        <end position="80"/>
    </location>
</feature>
<dbReference type="EMBL" id="JAZHXI010000002">
    <property type="protein sequence ID" value="KAL2074129.1"/>
    <property type="molecule type" value="Genomic_DNA"/>
</dbReference>
<sequence length="300" mass="32752">MSSPASKLAPTARLPPSPQPPEKCHYTLNSYICGHRIFISSHSTSTSTSTSLLSTPFTPSSANSSSAAKHNANTPQRITHQHPCPFSIPYFFKSENEGKIRCANMEREPWVRDVKELCERCRPGKSESGAEKGKRVEDNEAVEIDLKRQFDALSIKDQKGGRVSGVDGEGVDEAIDEERIDALLSAGNGDGNGDTKDQLVPAFSIFKIVLGAVVLGSSLPGQAVRGSEIEIGDKAGQEDGVDMSAEGGGKEGESEGEVEMARNARRKQKQKVKQKEKEKKKWIHVDEDPDWEVVESEEKM</sequence>
<name>A0ABR4CW38_9HELO</name>
<organism evidence="2 3">
    <name type="scientific">Oculimacula yallundae</name>
    <dbReference type="NCBI Taxonomy" id="86028"/>
    <lineage>
        <taxon>Eukaryota</taxon>
        <taxon>Fungi</taxon>
        <taxon>Dikarya</taxon>
        <taxon>Ascomycota</taxon>
        <taxon>Pezizomycotina</taxon>
        <taxon>Leotiomycetes</taxon>
        <taxon>Helotiales</taxon>
        <taxon>Ploettnerulaceae</taxon>
        <taxon>Oculimacula</taxon>
    </lineage>
</organism>
<gene>
    <name evidence="2" type="ORF">VTL71DRAFT_7907</name>
</gene>
<protein>
    <submittedName>
        <fullName evidence="2">Uncharacterized protein</fullName>
    </submittedName>
</protein>
<accession>A0ABR4CW38</accession>
<reference evidence="2 3" key="1">
    <citation type="journal article" date="2024" name="Commun. Biol.">
        <title>Comparative genomic analysis of thermophilic fungi reveals convergent evolutionary adaptations and gene losses.</title>
        <authorList>
            <person name="Steindorff A.S."/>
            <person name="Aguilar-Pontes M.V."/>
            <person name="Robinson A.J."/>
            <person name="Andreopoulos B."/>
            <person name="LaButti K."/>
            <person name="Kuo A."/>
            <person name="Mondo S."/>
            <person name="Riley R."/>
            <person name="Otillar R."/>
            <person name="Haridas S."/>
            <person name="Lipzen A."/>
            <person name="Grimwood J."/>
            <person name="Schmutz J."/>
            <person name="Clum A."/>
            <person name="Reid I.D."/>
            <person name="Moisan M.C."/>
            <person name="Butler G."/>
            <person name="Nguyen T.T.M."/>
            <person name="Dewar K."/>
            <person name="Conant G."/>
            <person name="Drula E."/>
            <person name="Henrissat B."/>
            <person name="Hansel C."/>
            <person name="Singer S."/>
            <person name="Hutchinson M.I."/>
            <person name="de Vries R.P."/>
            <person name="Natvig D.O."/>
            <person name="Powell A.J."/>
            <person name="Tsang A."/>
            <person name="Grigoriev I.V."/>
        </authorList>
    </citation>
    <scope>NUCLEOTIDE SEQUENCE [LARGE SCALE GENOMIC DNA]</scope>
    <source>
        <strain evidence="2 3">CBS 494.80</strain>
    </source>
</reference>
<evidence type="ECO:0000313" key="3">
    <source>
        <dbReference type="Proteomes" id="UP001595075"/>
    </source>
</evidence>
<feature type="region of interest" description="Disordered" evidence="1">
    <location>
        <begin position="1"/>
        <end position="21"/>
    </location>
</feature>
<evidence type="ECO:0000256" key="1">
    <source>
        <dbReference type="SAM" id="MobiDB-lite"/>
    </source>
</evidence>
<comment type="caution">
    <text evidence="2">The sequence shown here is derived from an EMBL/GenBank/DDBJ whole genome shotgun (WGS) entry which is preliminary data.</text>
</comment>
<feature type="compositionally biased region" description="Low complexity" evidence="1">
    <location>
        <begin position="48"/>
        <end position="73"/>
    </location>
</feature>
<keyword evidence="3" id="KW-1185">Reference proteome</keyword>
<dbReference type="Proteomes" id="UP001595075">
    <property type="component" value="Unassembled WGS sequence"/>
</dbReference>
<feature type="compositionally biased region" description="Basic residues" evidence="1">
    <location>
        <begin position="263"/>
        <end position="272"/>
    </location>
</feature>
<feature type="region of interest" description="Disordered" evidence="1">
    <location>
        <begin position="234"/>
        <end position="281"/>
    </location>
</feature>